<dbReference type="EMBL" id="JACCBN010000001">
    <property type="protein sequence ID" value="NYD36345.1"/>
    <property type="molecule type" value="Genomic_DNA"/>
</dbReference>
<organism evidence="1 2">
    <name type="scientific">Actinomycetospora corticicola</name>
    <dbReference type="NCBI Taxonomy" id="663602"/>
    <lineage>
        <taxon>Bacteria</taxon>
        <taxon>Bacillati</taxon>
        <taxon>Actinomycetota</taxon>
        <taxon>Actinomycetes</taxon>
        <taxon>Pseudonocardiales</taxon>
        <taxon>Pseudonocardiaceae</taxon>
        <taxon>Actinomycetospora</taxon>
    </lineage>
</organism>
<dbReference type="Pfam" id="PF11248">
    <property type="entry name" value="DUF3046"/>
    <property type="match status" value="1"/>
</dbReference>
<protein>
    <recommendedName>
        <fullName evidence="3">DUF3046 domain-containing protein</fullName>
    </recommendedName>
</protein>
<dbReference type="AlphaFoldDB" id="A0A7Y9DVS5"/>
<dbReference type="InterPro" id="IPR021408">
    <property type="entry name" value="DUF3046"/>
</dbReference>
<comment type="caution">
    <text evidence="1">The sequence shown here is derived from an EMBL/GenBank/DDBJ whole genome shotgun (WGS) entry which is preliminary data.</text>
</comment>
<evidence type="ECO:0000313" key="2">
    <source>
        <dbReference type="Proteomes" id="UP000535890"/>
    </source>
</evidence>
<proteinExistence type="predicted"/>
<reference evidence="1 2" key="1">
    <citation type="submission" date="2020-07" db="EMBL/GenBank/DDBJ databases">
        <title>Sequencing the genomes of 1000 actinobacteria strains.</title>
        <authorList>
            <person name="Klenk H.-P."/>
        </authorList>
    </citation>
    <scope>NUCLEOTIDE SEQUENCE [LARGE SCALE GENOMIC DNA]</scope>
    <source>
        <strain evidence="1 2">DSM 45772</strain>
    </source>
</reference>
<dbReference type="RefSeq" id="WP_179794037.1">
    <property type="nucleotide sequence ID" value="NZ_BAABHP010000028.1"/>
</dbReference>
<dbReference type="Proteomes" id="UP000535890">
    <property type="component" value="Unassembled WGS sequence"/>
</dbReference>
<sequence length="64" mass="7288">MRLTHFRQLMEDEFGAVRASSIARDHVFSALAGRTVEQALEDGEEPREVWRAVCAEFDVPAARR</sequence>
<evidence type="ECO:0000313" key="1">
    <source>
        <dbReference type="EMBL" id="NYD36345.1"/>
    </source>
</evidence>
<name>A0A7Y9DVS5_9PSEU</name>
<evidence type="ECO:0008006" key="3">
    <source>
        <dbReference type="Google" id="ProtNLM"/>
    </source>
</evidence>
<accession>A0A7Y9DVS5</accession>
<keyword evidence="2" id="KW-1185">Reference proteome</keyword>
<gene>
    <name evidence="1" type="ORF">BJ983_002447</name>
</gene>